<dbReference type="EC" id="2.6.1.62" evidence="9"/>
<dbReference type="Gene3D" id="3.40.640.10">
    <property type="entry name" value="Type I PLP-dependent aspartate aminotransferase-like (Major domain)"/>
    <property type="match status" value="1"/>
</dbReference>
<protein>
    <recommendedName>
        <fullName evidence="9">Adenosylmethionine-8-amino-7-oxononanoate aminotransferase</fullName>
        <ecNumber evidence="9">2.6.1.62</ecNumber>
    </recommendedName>
    <alternativeName>
        <fullName evidence="9">7,8-diamino-pelargonic acid aminotransferase</fullName>
        <shortName evidence="9">DAPA AT</shortName>
        <shortName evidence="9">DAPA aminotransferase</shortName>
    </alternativeName>
    <alternativeName>
        <fullName evidence="9">7,8-diaminononanoate synthase</fullName>
        <shortName evidence="9">DANS</shortName>
    </alternativeName>
    <alternativeName>
        <fullName evidence="9">Diaminopelargonic acid synthase</fullName>
    </alternativeName>
</protein>
<comment type="subcellular location">
    <subcellularLocation>
        <location evidence="9">Cytoplasm</location>
    </subcellularLocation>
</comment>
<comment type="caution">
    <text evidence="9">Lacks conserved residue(s) required for the propagation of feature annotation.</text>
</comment>
<dbReference type="InterPro" id="IPR005814">
    <property type="entry name" value="Aminotrans_3"/>
</dbReference>
<dbReference type="PROSITE" id="PS00600">
    <property type="entry name" value="AA_TRANSFER_CLASS_3"/>
    <property type="match status" value="1"/>
</dbReference>
<keyword evidence="3 9" id="KW-0032">Aminotransferase</keyword>
<evidence type="ECO:0000256" key="9">
    <source>
        <dbReference type="HAMAP-Rule" id="MF_00834"/>
    </source>
</evidence>
<evidence type="ECO:0000256" key="3">
    <source>
        <dbReference type="ARBA" id="ARBA00022576"/>
    </source>
</evidence>
<feature type="binding site" evidence="9">
    <location>
        <begin position="107"/>
        <end position="108"/>
    </location>
    <ligand>
        <name>pyridoxal 5'-phosphate</name>
        <dbReference type="ChEBI" id="CHEBI:597326"/>
    </ligand>
</feature>
<dbReference type="GO" id="GO:0030170">
    <property type="term" value="F:pyridoxal phosphate binding"/>
    <property type="evidence" value="ECO:0007669"/>
    <property type="project" value="UniProtKB-UniRule"/>
</dbReference>
<dbReference type="GO" id="GO:0004015">
    <property type="term" value="F:adenosylmethionine-8-amino-7-oxononanoate transaminase activity"/>
    <property type="evidence" value="ECO:0007669"/>
    <property type="project" value="UniProtKB-UniRule"/>
</dbReference>
<comment type="catalytic activity">
    <reaction evidence="8 9">
        <text>(8S)-8-amino-7-oxononanoate + S-adenosyl-L-methionine = S-adenosyl-4-methylsulfanyl-2-oxobutanoate + (7R,8S)-7,8-diammoniononanoate</text>
        <dbReference type="Rhea" id="RHEA:16861"/>
        <dbReference type="ChEBI" id="CHEBI:16490"/>
        <dbReference type="ChEBI" id="CHEBI:59789"/>
        <dbReference type="ChEBI" id="CHEBI:149468"/>
        <dbReference type="ChEBI" id="CHEBI:149469"/>
        <dbReference type="EC" id="2.6.1.62"/>
    </reaction>
</comment>
<comment type="cofactor">
    <cofactor evidence="1 9">
        <name>pyridoxal 5'-phosphate</name>
        <dbReference type="ChEBI" id="CHEBI:597326"/>
    </cofactor>
</comment>
<comment type="similarity">
    <text evidence="9">Belongs to the class-III pyridoxal-phosphate-dependent aminotransferase family. BioA subfamily.</text>
</comment>
<keyword evidence="11" id="KW-1185">Reference proteome</keyword>
<feature type="binding site" evidence="9">
    <location>
        <position position="284"/>
    </location>
    <ligand>
        <name>substrate</name>
    </ligand>
</feature>
<feature type="binding site" evidence="9">
    <location>
        <position position="149"/>
    </location>
    <ligand>
        <name>substrate</name>
    </ligand>
</feature>
<comment type="function">
    <text evidence="9">Catalyzes the transfer of the alpha-amino group from S-adenosyl-L-methionine (SAM) to 7-keto-8-aminopelargonic acid (KAPA) to form 7,8-diaminopelargonic acid (DAPA). It is the only aminotransferase known to utilize SAM as an amino donor.</text>
</comment>
<evidence type="ECO:0000256" key="7">
    <source>
        <dbReference type="ARBA" id="ARBA00022898"/>
    </source>
</evidence>
<dbReference type="PANTHER" id="PTHR42684">
    <property type="entry name" value="ADENOSYLMETHIONINE-8-AMINO-7-OXONONANOATE AMINOTRANSFERASE"/>
    <property type="match status" value="1"/>
</dbReference>
<dbReference type="NCBIfam" id="TIGR00508">
    <property type="entry name" value="bioA"/>
    <property type="match status" value="1"/>
</dbReference>
<comment type="subunit">
    <text evidence="9">Homodimer.</text>
</comment>
<feature type="binding site" evidence="9">
    <location>
        <begin position="319"/>
        <end position="320"/>
    </location>
    <ligand>
        <name>pyridoxal 5'-phosphate</name>
        <dbReference type="ChEBI" id="CHEBI:597326"/>
    </ligand>
</feature>
<sequence>MIPKETFTWIPLTVQDSEEELLHIVSAREEYLYTKEGKEYIDGISSWWTCIYGHRHPKIMQAIRKQTEVLDHVMLAGFIHDPAESLSKLILEIADSHFTKVFYSDNGSNAVEIALKLAIQYYKNSSSLSDPPSQQKSDRSKFIVFSASYHGDSIGAMNVSGVTYFNRIFKDLRFPVREFSCPDCTNCSFRKNPENCNTECLDPIKEELKQNGESYAGLVIEPLIFGASGMIFYHPKVLRELREITETFGVMFILDEVFTGMGRTGEFFAFQKAGIVPDLVAFAKGLTGGALPLAATLVSGKIYENFLTKDPYLSFFHAHTMTGNAIACSAGLASVEFLSSVVLPRVKSLEGQMQAYMDDLADRFPERVQNPRVMGAVAAFELNETIGEDEYLNPIGKALRKKLMEEGVLLRPLGNTVYVTPPYTISETSLEKIFLALESAISSL</sequence>
<dbReference type="HAMAP" id="MF_00834">
    <property type="entry name" value="BioA"/>
    <property type="match status" value="1"/>
</dbReference>
<keyword evidence="7 9" id="KW-0663">Pyridoxal phosphate</keyword>
<dbReference type="GO" id="GO:0005737">
    <property type="term" value="C:cytoplasm"/>
    <property type="evidence" value="ECO:0007669"/>
    <property type="project" value="UniProtKB-SubCell"/>
</dbReference>
<keyword evidence="6 9" id="KW-0093">Biotin biosynthesis</keyword>
<organism evidence="10 11">
    <name type="scientific">Leptospira idonii</name>
    <dbReference type="NCBI Taxonomy" id="1193500"/>
    <lineage>
        <taxon>Bacteria</taxon>
        <taxon>Pseudomonadati</taxon>
        <taxon>Spirochaetota</taxon>
        <taxon>Spirochaetia</taxon>
        <taxon>Leptospirales</taxon>
        <taxon>Leptospiraceae</taxon>
        <taxon>Leptospira</taxon>
    </lineage>
</organism>
<evidence type="ECO:0000256" key="1">
    <source>
        <dbReference type="ARBA" id="ARBA00001933"/>
    </source>
</evidence>
<feature type="binding site" evidence="9">
    <location>
        <position position="47"/>
    </location>
    <ligand>
        <name>substrate</name>
    </ligand>
</feature>
<evidence type="ECO:0000256" key="5">
    <source>
        <dbReference type="ARBA" id="ARBA00022691"/>
    </source>
</evidence>
<dbReference type="AlphaFoldDB" id="A0A4R9M1U7"/>
<dbReference type="InterPro" id="IPR005815">
    <property type="entry name" value="BioA"/>
</dbReference>
<dbReference type="EMBL" id="RQHW01000008">
    <property type="protein sequence ID" value="TGN20710.1"/>
    <property type="molecule type" value="Genomic_DNA"/>
</dbReference>
<dbReference type="PANTHER" id="PTHR42684:SF17">
    <property type="entry name" value="ADENOSYLMETHIONINE-8-AMINO-7-OXONONANOATE AMINOTRANSFERASE"/>
    <property type="match status" value="1"/>
</dbReference>
<evidence type="ECO:0000256" key="4">
    <source>
        <dbReference type="ARBA" id="ARBA00022679"/>
    </source>
</evidence>
<keyword evidence="5 9" id="KW-0949">S-adenosyl-L-methionine</keyword>
<dbReference type="UniPathway" id="UPA00078">
    <property type="reaction ID" value="UER00160"/>
</dbReference>
<dbReference type="InterPro" id="IPR015422">
    <property type="entry name" value="PyrdxlP-dep_Trfase_small"/>
</dbReference>
<dbReference type="RefSeq" id="WP_135758925.1">
    <property type="nucleotide sequence ID" value="NZ_RQHW01000008.1"/>
</dbReference>
<comment type="pathway">
    <text evidence="2 9">Cofactor biosynthesis; biotin biosynthesis; 7,8-diaminononanoate from 8-amino-7-oxononanoate (SAM route): step 1/1.</text>
</comment>
<dbReference type="Gene3D" id="3.90.1150.10">
    <property type="entry name" value="Aspartate Aminotransferase, domain 1"/>
    <property type="match status" value="1"/>
</dbReference>
<dbReference type="InterPro" id="IPR015424">
    <property type="entry name" value="PyrdxlP-dep_Trfase"/>
</dbReference>
<gene>
    <name evidence="9 10" type="primary">bioA</name>
    <name evidence="10" type="ORF">EHS15_02295</name>
</gene>
<evidence type="ECO:0000313" key="10">
    <source>
        <dbReference type="EMBL" id="TGN20710.1"/>
    </source>
</evidence>
<feature type="binding site" evidence="9">
    <location>
        <position position="411"/>
    </location>
    <ligand>
        <name>substrate</name>
    </ligand>
</feature>
<evidence type="ECO:0000313" key="11">
    <source>
        <dbReference type="Proteomes" id="UP000298058"/>
    </source>
</evidence>
<dbReference type="CDD" id="cd00610">
    <property type="entry name" value="OAT_like"/>
    <property type="match status" value="1"/>
</dbReference>
<dbReference type="GO" id="GO:0009102">
    <property type="term" value="P:biotin biosynthetic process"/>
    <property type="evidence" value="ECO:0007669"/>
    <property type="project" value="UniProtKB-UniRule"/>
</dbReference>
<dbReference type="PIRSF" id="PIRSF000521">
    <property type="entry name" value="Transaminase_4ab_Lys_Orn"/>
    <property type="match status" value="1"/>
</dbReference>
<dbReference type="SUPFAM" id="SSF53383">
    <property type="entry name" value="PLP-dependent transferases"/>
    <property type="match status" value="1"/>
</dbReference>
<dbReference type="Proteomes" id="UP000298058">
    <property type="component" value="Unassembled WGS sequence"/>
</dbReference>
<accession>A0A4R9M1U7</accession>
<dbReference type="Pfam" id="PF00202">
    <property type="entry name" value="Aminotran_3"/>
    <property type="match status" value="1"/>
</dbReference>
<dbReference type="OrthoDB" id="9801052at2"/>
<evidence type="ECO:0000256" key="2">
    <source>
        <dbReference type="ARBA" id="ARBA00005063"/>
    </source>
</evidence>
<feature type="binding site" evidence="9">
    <location>
        <position position="255"/>
    </location>
    <ligand>
        <name>pyridoxal 5'-phosphate</name>
        <dbReference type="ChEBI" id="CHEBI:597326"/>
    </ligand>
</feature>
<keyword evidence="9" id="KW-0963">Cytoplasm</keyword>
<dbReference type="InterPro" id="IPR049704">
    <property type="entry name" value="Aminotrans_3_PPA_site"/>
</dbReference>
<keyword evidence="4 9" id="KW-0808">Transferase</keyword>
<evidence type="ECO:0000256" key="6">
    <source>
        <dbReference type="ARBA" id="ARBA00022756"/>
    </source>
</evidence>
<comment type="caution">
    <text evidence="10">The sequence shown here is derived from an EMBL/GenBank/DDBJ whole genome shotgun (WGS) entry which is preliminary data.</text>
</comment>
<dbReference type="InterPro" id="IPR015421">
    <property type="entry name" value="PyrdxlP-dep_Trfase_major"/>
</dbReference>
<reference evidence="10" key="1">
    <citation type="journal article" date="2019" name="PLoS Negl. Trop. Dis.">
        <title>Revisiting the worldwide diversity of Leptospira species in the environment.</title>
        <authorList>
            <person name="Vincent A.T."/>
            <person name="Schiettekatte O."/>
            <person name="Bourhy P."/>
            <person name="Veyrier F.J."/>
            <person name="Picardeau M."/>
        </authorList>
    </citation>
    <scope>NUCLEOTIDE SEQUENCE [LARGE SCALE GENOMIC DNA]</scope>
    <source>
        <strain evidence="10">201300427</strain>
    </source>
</reference>
<feature type="site" description="Participates in the substrate recognition with KAPA and in a stacking interaction with the adenine ring of SAM" evidence="9">
    <location>
        <position position="12"/>
    </location>
</feature>
<feature type="modified residue" description="N6-(pyridoxal phosphate)lysine" evidence="9">
    <location>
        <position position="284"/>
    </location>
</feature>
<name>A0A4R9M1U7_9LEPT</name>
<evidence type="ECO:0000256" key="8">
    <source>
        <dbReference type="ARBA" id="ARBA00048449"/>
    </source>
</evidence>
<proteinExistence type="inferred from homology"/>